<accession>A0A3B0TK12</accession>
<proteinExistence type="predicted"/>
<gene>
    <name evidence="2" type="ORF">MNBD_BACTEROID05-878</name>
</gene>
<reference evidence="2" key="1">
    <citation type="submission" date="2018-06" db="EMBL/GenBank/DDBJ databases">
        <authorList>
            <person name="Zhirakovskaya E."/>
        </authorList>
    </citation>
    <scope>NUCLEOTIDE SEQUENCE</scope>
</reference>
<dbReference type="InterPro" id="IPR020945">
    <property type="entry name" value="DMSO/NO3_reduct_chaperone"/>
</dbReference>
<dbReference type="SUPFAM" id="SSF89155">
    <property type="entry name" value="TorD-like"/>
    <property type="match status" value="1"/>
</dbReference>
<keyword evidence="1" id="KW-0143">Chaperone</keyword>
<dbReference type="PANTHER" id="PTHR34227:SF1">
    <property type="entry name" value="DIMETHYL SULFOXIDE REDUCTASE CHAPERONE-RELATED"/>
    <property type="match status" value="1"/>
</dbReference>
<protein>
    <recommendedName>
        <fullName evidence="3">Oxidoreductase component of anaerobic dehydrogenases Chaperone protein TorD</fullName>
    </recommendedName>
</protein>
<organism evidence="2">
    <name type="scientific">hydrothermal vent metagenome</name>
    <dbReference type="NCBI Taxonomy" id="652676"/>
    <lineage>
        <taxon>unclassified sequences</taxon>
        <taxon>metagenomes</taxon>
        <taxon>ecological metagenomes</taxon>
    </lineage>
</organism>
<name>A0A3B0TK12_9ZZZZ</name>
<evidence type="ECO:0000313" key="2">
    <source>
        <dbReference type="EMBL" id="VAW13647.1"/>
    </source>
</evidence>
<dbReference type="Pfam" id="PF02613">
    <property type="entry name" value="Nitrate_red_del"/>
    <property type="match status" value="1"/>
</dbReference>
<dbReference type="Gene3D" id="1.10.3480.10">
    <property type="entry name" value="TorD-like"/>
    <property type="match status" value="1"/>
</dbReference>
<dbReference type="AlphaFoldDB" id="A0A3B0TK12"/>
<evidence type="ECO:0008006" key="3">
    <source>
        <dbReference type="Google" id="ProtNLM"/>
    </source>
</evidence>
<dbReference type="InterPro" id="IPR036411">
    <property type="entry name" value="TorD-like_sf"/>
</dbReference>
<sequence length="167" mass="19325">MKYFRSPEILESLESTGVCLNTSDLDQSQLSKLQEDYTQLFIGPRKHISLNESIYTENTPQFWGESAVKIKKLIDYIGLELDKNWKQMPDHISVEFELMQKLLEAKDDALKNNDSLTAEQCSSAITHLHNEHIIKWVPQVCDQVVEKAQTSVYRAIGMWIKTFIQFS</sequence>
<dbReference type="PANTHER" id="PTHR34227">
    <property type="entry name" value="CHAPERONE PROTEIN YCDY"/>
    <property type="match status" value="1"/>
</dbReference>
<evidence type="ECO:0000256" key="1">
    <source>
        <dbReference type="ARBA" id="ARBA00023186"/>
    </source>
</evidence>
<dbReference type="InterPro" id="IPR050289">
    <property type="entry name" value="TorD/DmsD_chaperones"/>
</dbReference>
<dbReference type="EMBL" id="UOEN01000181">
    <property type="protein sequence ID" value="VAW13647.1"/>
    <property type="molecule type" value="Genomic_DNA"/>
</dbReference>